<evidence type="ECO:0000256" key="1">
    <source>
        <dbReference type="ARBA" id="ARBA00008144"/>
    </source>
</evidence>
<protein>
    <submittedName>
        <fullName evidence="6">Endocytosis and vacuole integrity protein</fullName>
    </submittedName>
</protein>
<dbReference type="InterPro" id="IPR032691">
    <property type="entry name" value="Mon2/Sec7/BIG1-like_HUS"/>
</dbReference>
<keyword evidence="3" id="KW-0653">Protein transport</keyword>
<keyword evidence="7" id="KW-1185">Reference proteome</keyword>
<gene>
    <name evidence="6" type="primary">MON2</name>
    <name evidence="6" type="ORF">MPSI1_000714</name>
</gene>
<dbReference type="GO" id="GO:0005794">
    <property type="term" value="C:Golgi apparatus"/>
    <property type="evidence" value="ECO:0007669"/>
    <property type="project" value="UniProtKB-ARBA"/>
</dbReference>
<dbReference type="PANTHER" id="PTHR10663:SF333">
    <property type="entry name" value="PROTEIN MON2 HOMOLOG"/>
    <property type="match status" value="1"/>
</dbReference>
<keyword evidence="2" id="KW-0813">Transport</keyword>
<proteinExistence type="inferred from homology"/>
<dbReference type="GO" id="GO:0015031">
    <property type="term" value="P:protein transport"/>
    <property type="evidence" value="ECO:0007669"/>
    <property type="project" value="UniProtKB-KW"/>
</dbReference>
<comment type="similarity">
    <text evidence="1">Belongs to the MON2 family.</text>
</comment>
<feature type="domain" description="Mon2/Sec7/BIG1-like HUS" evidence="4">
    <location>
        <begin position="216"/>
        <end position="372"/>
    </location>
</feature>
<dbReference type="EMBL" id="CP118375">
    <property type="protein sequence ID" value="WFD42076.1"/>
    <property type="molecule type" value="Genomic_DNA"/>
</dbReference>
<evidence type="ECO:0000256" key="2">
    <source>
        <dbReference type="ARBA" id="ARBA00022448"/>
    </source>
</evidence>
<evidence type="ECO:0000259" key="4">
    <source>
        <dbReference type="Pfam" id="PF12783"/>
    </source>
</evidence>
<dbReference type="PANTHER" id="PTHR10663">
    <property type="entry name" value="GUANYL-NUCLEOTIDE EXCHANGE FACTOR"/>
    <property type="match status" value="1"/>
</dbReference>
<dbReference type="Proteomes" id="UP001214628">
    <property type="component" value="Chromosome 1"/>
</dbReference>
<feature type="domain" description="Mon2/Sec7/BIG1-like dimerisation and cyclophilin-binding" evidence="5">
    <location>
        <begin position="4"/>
        <end position="179"/>
    </location>
</feature>
<dbReference type="InterPro" id="IPR032629">
    <property type="entry name" value="DCB_dom"/>
</dbReference>
<name>A0AAF0JIX3_9BASI</name>
<dbReference type="Pfam" id="PF16213">
    <property type="entry name" value="DCB"/>
    <property type="match status" value="1"/>
</dbReference>
<evidence type="ECO:0000313" key="6">
    <source>
        <dbReference type="EMBL" id="WFD42076.1"/>
    </source>
</evidence>
<dbReference type="SUPFAM" id="SSF48371">
    <property type="entry name" value="ARM repeat"/>
    <property type="match status" value="1"/>
</dbReference>
<reference evidence="6" key="1">
    <citation type="submission" date="2023-02" db="EMBL/GenBank/DDBJ databases">
        <title>Mating type loci evolution in Malassezia.</title>
        <authorList>
            <person name="Coelho M.A."/>
        </authorList>
    </citation>
    <scope>NUCLEOTIDE SEQUENCE</scope>
    <source>
        <strain evidence="6">CBS 14136</strain>
    </source>
</reference>
<organism evidence="6 7">
    <name type="scientific">Malassezia psittaci</name>
    <dbReference type="NCBI Taxonomy" id="1821823"/>
    <lineage>
        <taxon>Eukaryota</taxon>
        <taxon>Fungi</taxon>
        <taxon>Dikarya</taxon>
        <taxon>Basidiomycota</taxon>
        <taxon>Ustilaginomycotina</taxon>
        <taxon>Malasseziomycetes</taxon>
        <taxon>Malasseziales</taxon>
        <taxon>Malasseziaceae</taxon>
        <taxon>Malassezia</taxon>
    </lineage>
</organism>
<evidence type="ECO:0000259" key="5">
    <source>
        <dbReference type="Pfam" id="PF16213"/>
    </source>
</evidence>
<dbReference type="InterPro" id="IPR016024">
    <property type="entry name" value="ARM-type_fold"/>
</dbReference>
<evidence type="ECO:0000256" key="3">
    <source>
        <dbReference type="ARBA" id="ARBA00022927"/>
    </source>
</evidence>
<accession>A0AAF0JIX3</accession>
<dbReference type="Pfam" id="PF12783">
    <property type="entry name" value="Sec7-like_HUS"/>
    <property type="match status" value="1"/>
</dbReference>
<evidence type="ECO:0000313" key="7">
    <source>
        <dbReference type="Proteomes" id="UP001214628"/>
    </source>
</evidence>
<sequence>MPQRIVTELQALAAETRRRHPEVRQAAENVLQRVRDTDHNSSIDAFGSDPSADQMLVQAIILAWKTKASKAVLIGLSLFQRSISLHLIPEAALGELLEVLHTLQSNVARTDVDVQLKILQTIPALLADYPSITSKLLSNTLMLCFSLYTQSRVTVVSSTAAATLRQNIMTVFDKVHAEDRVFDAIKAGGEDAAAAAPLPVHTAQMPDGNITLFPASSDAYFILVDLCSLANGEAASFLPLQTLSKTFVLELLESLLTNHARLFACSNAKEARHPELLYVLRSAACPFLLKAFSETPSFPVSVRVMRLVRLLLRQFSEELILEIEILLRMVLKTLQDTKNEPLWHRILALEVVRSLCADADFLHRLYSWYDAGNAGPDNVPSTPLFAGLVASLAAIGAEARSHLLVDLSLVSPVEEGSGDEPRSPAQDRSYTLYGAASAAVAGVRNAAEGLLSTRPEPLTSSSAPVVQLLDQLDKVEAPQPGAPPLPLTYMPLLVLWSHAHLAQSLAWSILSRYAEEFANVQIAPSTLVPSDELVTDVAMLQLYSQEANDMLAFFLTVQTTDYIFDQTLLALSNFGQALGVLGLFQECDRVLGTLSNIALPNAALAGSKLNKRNWAAQLALSATAIALAGSLGQRWRSVLQTLACALALNTEDSDGFVASTSKAAPSPPLALGNITGELNGTISLHFLGGFQSGTNHLRAELDRVFNHSFYLSDQEFVRFATILSNIATEQQPHLLPKLEGTVLDQIDRVASANIQRIATELPEGAWPPIVDNLFKVMDNATLSTGDRARAAAVFDSIAYNTLRTIPSTAHKRQRAILAALHRQACAEQWTGPVGLAVRKAAMDTLLHILEAQAHRLQAGWDLVFKMCRFVADQTSHIRREGIAPAPSLKTAFACVQLISSNYLASLNNEELKQCIASLPSFCVQTEDTNLALKANGVLWDITADVHRRQTTSEESVSSLWLFVLQRMCDIANLVEVGADVRNSAISSLFQVLVQYHTSLQPSDWTHVYYDILFPLYDAQAEQERSTNQQETSLALVVQGTARTLENLTTVLSSDQMFFPIWSEFLDRLVSTYQEASSPVAQAGLDAMLKLFTSLQASAPMTSEDLWQKNWSAWVRIGSNLRKDTTSTNLVTLVALLEPLYTAISPNLADTHIEALLRTLENSVRYGIEDSDPSSARQLYALIGGVHKALERLPNDGKYAALRLRSLARYVQYALDAVYSTSLTPALEALRVQLAEDLLLHWQSTYLADPSNLALYKSPVSSLLDVLCKALQNSNDRTLSIASIARETLCHISRVGMPIVTNRPEEYDAKKFYSSFFACVRDVLTYRPSPVTPTQNDAIDAQIFAVLVALERDVFPVIGRDTDAFDALAWFLPLLVSVTELHSRSQSESEHGSLLPLKMQQHERVVFWTWDLLFVLCGAENNAHASRKLPGTLLIPYVMNRCSTILRAYVSDVRVRGRMPLPRIRLDEVNYVLSKLAELQLPRGALHIALRTRDPHAAFAGLQTYIAPDHPLPMQEELQQSPIAHLFYLQKELNDCAKLHTTQQGSIGTSLAPLQRQIFEDLEPKYVARATLLRTKRASPDQLALHTQLLRDAVTSVVPTHGPSGEQRR</sequence>